<evidence type="ECO:0000256" key="1">
    <source>
        <dbReference type="ARBA" id="ARBA00004651"/>
    </source>
</evidence>
<keyword evidence="2" id="KW-1003">Cell membrane</keyword>
<dbReference type="GO" id="GO:0005886">
    <property type="term" value="C:plasma membrane"/>
    <property type="evidence" value="ECO:0007669"/>
    <property type="project" value="UniProtKB-SubCell"/>
</dbReference>
<accession>A0A5R9IKN4</accession>
<dbReference type="InterPro" id="IPR010432">
    <property type="entry name" value="RDD"/>
</dbReference>
<dbReference type="PANTHER" id="PTHR36115:SF4">
    <property type="entry name" value="MEMBRANE PROTEIN"/>
    <property type="match status" value="1"/>
</dbReference>
<gene>
    <name evidence="8" type="ORF">FE810_13650</name>
</gene>
<reference evidence="8 9" key="1">
    <citation type="submission" date="2019-05" db="EMBL/GenBank/DDBJ databases">
        <title>Genome sequences of Thalassotalea litorea 1K03283.</title>
        <authorList>
            <person name="Zhang D."/>
        </authorList>
    </citation>
    <scope>NUCLEOTIDE SEQUENCE [LARGE SCALE GENOMIC DNA]</scope>
    <source>
        <strain evidence="8 9">MCCC 1K03283</strain>
    </source>
</reference>
<protein>
    <submittedName>
        <fullName evidence="8">RDD family protein</fullName>
    </submittedName>
</protein>
<proteinExistence type="predicted"/>
<evidence type="ECO:0000259" key="7">
    <source>
        <dbReference type="Pfam" id="PF06271"/>
    </source>
</evidence>
<dbReference type="Proteomes" id="UP000307790">
    <property type="component" value="Unassembled WGS sequence"/>
</dbReference>
<keyword evidence="9" id="KW-1185">Reference proteome</keyword>
<evidence type="ECO:0000256" key="5">
    <source>
        <dbReference type="ARBA" id="ARBA00023136"/>
    </source>
</evidence>
<feature type="transmembrane region" description="Helical" evidence="6">
    <location>
        <begin position="30"/>
        <end position="54"/>
    </location>
</feature>
<keyword evidence="3 6" id="KW-0812">Transmembrane</keyword>
<evidence type="ECO:0000256" key="3">
    <source>
        <dbReference type="ARBA" id="ARBA00022692"/>
    </source>
</evidence>
<dbReference type="AlphaFoldDB" id="A0A5R9IKN4"/>
<comment type="subcellular location">
    <subcellularLocation>
        <location evidence="1">Cell membrane</location>
        <topology evidence="1">Multi-pass membrane protein</topology>
    </subcellularLocation>
</comment>
<evidence type="ECO:0000256" key="2">
    <source>
        <dbReference type="ARBA" id="ARBA00022475"/>
    </source>
</evidence>
<dbReference type="InterPro" id="IPR051791">
    <property type="entry name" value="Pra-immunoreactive"/>
</dbReference>
<evidence type="ECO:0000256" key="4">
    <source>
        <dbReference type="ARBA" id="ARBA00022989"/>
    </source>
</evidence>
<name>A0A5R9IKN4_9GAMM</name>
<dbReference type="EMBL" id="VCBC01000014">
    <property type="protein sequence ID" value="TLU61857.1"/>
    <property type="molecule type" value="Genomic_DNA"/>
</dbReference>
<comment type="caution">
    <text evidence="8">The sequence shown here is derived from an EMBL/GenBank/DDBJ whole genome shotgun (WGS) entry which is preliminary data.</text>
</comment>
<evidence type="ECO:0000313" key="8">
    <source>
        <dbReference type="EMBL" id="TLU61857.1"/>
    </source>
</evidence>
<keyword evidence="4 6" id="KW-1133">Transmembrane helix</keyword>
<feature type="transmembrane region" description="Helical" evidence="6">
    <location>
        <begin position="66"/>
        <end position="88"/>
    </location>
</feature>
<evidence type="ECO:0000256" key="6">
    <source>
        <dbReference type="SAM" id="Phobius"/>
    </source>
</evidence>
<feature type="transmembrane region" description="Helical" evidence="6">
    <location>
        <begin position="120"/>
        <end position="145"/>
    </location>
</feature>
<organism evidence="8 9">
    <name type="scientific">Thalassotalea litorea</name>
    <dbReference type="NCBI Taxonomy" id="2020715"/>
    <lineage>
        <taxon>Bacteria</taxon>
        <taxon>Pseudomonadati</taxon>
        <taxon>Pseudomonadota</taxon>
        <taxon>Gammaproteobacteria</taxon>
        <taxon>Alteromonadales</taxon>
        <taxon>Colwelliaceae</taxon>
        <taxon>Thalassotalea</taxon>
    </lineage>
</organism>
<dbReference type="OrthoDB" id="8612316at2"/>
<dbReference type="PANTHER" id="PTHR36115">
    <property type="entry name" value="PROLINE-RICH ANTIGEN HOMOLOG-RELATED"/>
    <property type="match status" value="1"/>
</dbReference>
<dbReference type="RefSeq" id="WP_138320623.1">
    <property type="nucleotide sequence ID" value="NZ_VCBC01000014.1"/>
</dbReference>
<sequence>MEKNHFEAPQAELTTETNQQYQLASRWRRFFAAMVDSMVMMLILVPIMYFAGFFDDVMNGVEPGILFNLLFGLIGVAVFVVINGQFLISTGQTVGKKLLSIKIVTEDDKQADFGVLVARYAFYLGIPLIPIIGGFINFVNILFIFSGSKQCLHDRVAATYVVNCNGG</sequence>
<dbReference type="Pfam" id="PF06271">
    <property type="entry name" value="RDD"/>
    <property type="match status" value="1"/>
</dbReference>
<keyword evidence="5 6" id="KW-0472">Membrane</keyword>
<feature type="domain" description="RDD" evidence="7">
    <location>
        <begin position="24"/>
        <end position="157"/>
    </location>
</feature>
<evidence type="ECO:0000313" key="9">
    <source>
        <dbReference type="Proteomes" id="UP000307790"/>
    </source>
</evidence>